<sequence length="121" mass="14169">MSGGIYQILEKIQVRPGMYIGRASVNDLFIFLAGYKTARRELGIELTEEEKDFCDNFHDFVEQKYKLHTSNSWAKIIMLYCQDEKAGLERFFKLLDEFKTRDKDLSHQEEVAAITHNVTKN</sequence>
<evidence type="ECO:0000313" key="1">
    <source>
        <dbReference type="EMBL" id="QFS51994.1"/>
    </source>
</evidence>
<dbReference type="KEGG" id="nsh:GXM_09488"/>
<protein>
    <submittedName>
        <fullName evidence="1">Uncharacterized protein</fullName>
    </submittedName>
</protein>
<organism evidence="1 2">
    <name type="scientific">Nostoc sphaeroides CCNUC1</name>
    <dbReference type="NCBI Taxonomy" id="2653204"/>
    <lineage>
        <taxon>Bacteria</taxon>
        <taxon>Bacillati</taxon>
        <taxon>Cyanobacteriota</taxon>
        <taxon>Cyanophyceae</taxon>
        <taxon>Nostocales</taxon>
        <taxon>Nostocaceae</taxon>
        <taxon>Nostoc</taxon>
    </lineage>
</organism>
<proteinExistence type="predicted"/>
<gene>
    <name evidence="1" type="ORF">GXM_09488</name>
</gene>
<dbReference type="RefSeq" id="WP_152592253.1">
    <property type="nucleotide sequence ID" value="NZ_CP045227.1"/>
</dbReference>
<dbReference type="EMBL" id="CP045227">
    <property type="protein sequence ID" value="QFS51994.1"/>
    <property type="molecule type" value="Genomic_DNA"/>
</dbReference>
<evidence type="ECO:0000313" key="2">
    <source>
        <dbReference type="Proteomes" id="UP000326678"/>
    </source>
</evidence>
<dbReference type="Proteomes" id="UP000326678">
    <property type="component" value="Chromosome Gxm2"/>
</dbReference>
<dbReference type="AlphaFoldDB" id="A0A5P8WH27"/>
<reference evidence="1 2" key="1">
    <citation type="submission" date="2019-10" db="EMBL/GenBank/DDBJ databases">
        <title>Genomic and transcriptomic insights into the perfect genentic adaptation of a filamentous nitrogen-fixing cyanobacterium to rice fields.</title>
        <authorList>
            <person name="Chen Z."/>
        </authorList>
    </citation>
    <scope>NUCLEOTIDE SEQUENCE [LARGE SCALE GENOMIC DNA]</scope>
    <source>
        <strain evidence="1">CCNUC1</strain>
    </source>
</reference>
<accession>A0A5P8WH27</accession>
<name>A0A5P8WH27_9NOSO</name>
<keyword evidence="2" id="KW-1185">Reference proteome</keyword>